<keyword evidence="4" id="KW-1185">Reference proteome</keyword>
<dbReference type="Proteomes" id="UP000800200">
    <property type="component" value="Unassembled WGS sequence"/>
</dbReference>
<dbReference type="AlphaFoldDB" id="A0A6A6EVG7"/>
<dbReference type="EMBL" id="ML994612">
    <property type="protein sequence ID" value="KAF2194090.1"/>
    <property type="molecule type" value="Genomic_DNA"/>
</dbReference>
<name>A0A6A6EVG7_9PEZI</name>
<feature type="domain" description="CHAT" evidence="2">
    <location>
        <begin position="674"/>
        <end position="973"/>
    </location>
</feature>
<dbReference type="OrthoDB" id="5040840at2759"/>
<evidence type="ECO:0000313" key="3">
    <source>
        <dbReference type="EMBL" id="KAF2194090.1"/>
    </source>
</evidence>
<sequence length="984" mass="110268">MTKRPVSSPLLEKMPPRKYTPLVRVGSQDLHIQTQLPPETPPLDATQFEELWHDVRTASTPGTDPTEDSNDVATSDPKGGANRDNKRKVKTGDRDTEFLSTSLKDLYYCIRHNPDTSQSEIDNLDNYLPFKIVMDTRDQYQDCVRLGHNQAGCKALDEGLEKLTKKLKNEAHVDSNPWRIGMAEILIDQGRKQEARAVLSKCESGTRGEETVLVERHHKRRRTGADDEYKEMQKMFQDVESELDLNLRAEAWGKAREVAKTLYNIDPSYFDLNEPMDRFTKCRRLLQLGLLKEIEAGEVVEINKRSRCLQEALEIYNHGCFATELYHEFFDHYEAKVYGFDHSDCANIFFSAARICTIFDKEGLLDEQSLHIPPTQFRCKGPDLTGQDWRHQALHFLEQGRSRALLDSIVRGAVVPSMQRRLIQRTVVNDMTIVADAAVRSIKKRVSLVSMSATPKAESVSESIARLDSFRGSIIPALRRDAKTSASTTESGISSPSSNQSRNIGKEQLQIQTSNLEGSTVSSLSNSPATALTPLQTEEELLADMKVQMRWRKALLYALTKVNPTLDATLEAALPTIGKFGGIEKMRASIPPDTIVVEYALASTTPCGVMTIVVASDSVKAALWKEMNAIDIQNCIADLRASMSSSNMGMRESRPPAPERRASTTSREKLDAILRDAVVTPVKQHLQGKKRLIIVPSGDLAHVPWTMFFDLPITVVPSLSIWSRLQSQANAANSQNPKISIVSNAPEDKDKAKNDMPSLRDIPFSRIEALYIARRHDQSPFLADDEDRKAFEALAKGTQILHICAHSTFDPEAPMSSSIQLFKEPLTMLDWHKLSIKADLVVFSSCLSGISKAYDSGSTIGFAHTLLGTGTKAFIGSLWPVDDTATLLLMIMFYNELRRPLPAADALYEAQKRMRALTEADLHDLIDLLEEIAIDNRTDEFVINPDHYINELRQLKAEELAEDRYWAAFVLTGYGSKIIYPTNE</sequence>
<proteinExistence type="predicted"/>
<feature type="compositionally biased region" description="Basic and acidic residues" evidence="1">
    <location>
        <begin position="651"/>
        <end position="666"/>
    </location>
</feature>
<feature type="region of interest" description="Disordered" evidence="1">
    <location>
        <begin position="481"/>
        <end position="504"/>
    </location>
</feature>
<reference evidence="3" key="1">
    <citation type="journal article" date="2020" name="Stud. Mycol.">
        <title>101 Dothideomycetes genomes: a test case for predicting lifestyles and emergence of pathogens.</title>
        <authorList>
            <person name="Haridas S."/>
            <person name="Albert R."/>
            <person name="Binder M."/>
            <person name="Bloem J."/>
            <person name="Labutti K."/>
            <person name="Salamov A."/>
            <person name="Andreopoulos B."/>
            <person name="Baker S."/>
            <person name="Barry K."/>
            <person name="Bills G."/>
            <person name="Bluhm B."/>
            <person name="Cannon C."/>
            <person name="Castanera R."/>
            <person name="Culley D."/>
            <person name="Daum C."/>
            <person name="Ezra D."/>
            <person name="Gonzalez J."/>
            <person name="Henrissat B."/>
            <person name="Kuo A."/>
            <person name="Liang C."/>
            <person name="Lipzen A."/>
            <person name="Lutzoni F."/>
            <person name="Magnuson J."/>
            <person name="Mondo S."/>
            <person name="Nolan M."/>
            <person name="Ohm R."/>
            <person name="Pangilinan J."/>
            <person name="Park H.-J."/>
            <person name="Ramirez L."/>
            <person name="Alfaro M."/>
            <person name="Sun H."/>
            <person name="Tritt A."/>
            <person name="Yoshinaga Y."/>
            <person name="Zwiers L.-H."/>
            <person name="Turgeon B."/>
            <person name="Goodwin S."/>
            <person name="Spatafora J."/>
            <person name="Crous P."/>
            <person name="Grigoriev I."/>
        </authorList>
    </citation>
    <scope>NUCLEOTIDE SEQUENCE</scope>
    <source>
        <strain evidence="3">CBS 207.26</strain>
    </source>
</reference>
<dbReference type="PANTHER" id="PTHR10098:SF108">
    <property type="entry name" value="TETRATRICOPEPTIDE REPEAT PROTEIN 28"/>
    <property type="match status" value="1"/>
</dbReference>
<protein>
    <recommendedName>
        <fullName evidence="2">CHAT domain-containing protein</fullName>
    </recommendedName>
</protein>
<feature type="region of interest" description="Disordered" evidence="1">
    <location>
        <begin position="1"/>
        <end position="93"/>
    </location>
</feature>
<evidence type="ECO:0000259" key="2">
    <source>
        <dbReference type="Pfam" id="PF12770"/>
    </source>
</evidence>
<organism evidence="3 4">
    <name type="scientific">Zopfia rhizophila CBS 207.26</name>
    <dbReference type="NCBI Taxonomy" id="1314779"/>
    <lineage>
        <taxon>Eukaryota</taxon>
        <taxon>Fungi</taxon>
        <taxon>Dikarya</taxon>
        <taxon>Ascomycota</taxon>
        <taxon>Pezizomycotina</taxon>
        <taxon>Dothideomycetes</taxon>
        <taxon>Dothideomycetes incertae sedis</taxon>
        <taxon>Zopfiaceae</taxon>
        <taxon>Zopfia</taxon>
    </lineage>
</organism>
<dbReference type="Pfam" id="PF12770">
    <property type="entry name" value="CHAT"/>
    <property type="match status" value="1"/>
</dbReference>
<feature type="region of interest" description="Disordered" evidence="1">
    <location>
        <begin position="646"/>
        <end position="666"/>
    </location>
</feature>
<accession>A0A6A6EVG7</accession>
<dbReference type="PANTHER" id="PTHR10098">
    <property type="entry name" value="RAPSYN-RELATED"/>
    <property type="match status" value="1"/>
</dbReference>
<gene>
    <name evidence="3" type="ORF">K469DRAFT_689149</name>
</gene>
<evidence type="ECO:0000256" key="1">
    <source>
        <dbReference type="SAM" id="MobiDB-lite"/>
    </source>
</evidence>
<dbReference type="InterPro" id="IPR024983">
    <property type="entry name" value="CHAT_dom"/>
</dbReference>
<evidence type="ECO:0000313" key="4">
    <source>
        <dbReference type="Proteomes" id="UP000800200"/>
    </source>
</evidence>
<feature type="compositionally biased region" description="Low complexity" evidence="1">
    <location>
        <begin position="484"/>
        <end position="498"/>
    </location>
</feature>